<protein>
    <recommendedName>
        <fullName evidence="2">DUF6242 domain-containing protein</fullName>
    </recommendedName>
</protein>
<dbReference type="Pfam" id="PF25852">
    <property type="entry name" value="DUF6242_C"/>
    <property type="match status" value="1"/>
</dbReference>
<reference evidence="4" key="1">
    <citation type="journal article" date="2019" name="Int. J. Syst. Evol. Microbiol.">
        <title>The Global Catalogue of Microorganisms (GCM) 10K type strain sequencing project: providing services to taxonomists for standard genome sequencing and annotation.</title>
        <authorList>
            <consortium name="The Broad Institute Genomics Platform"/>
            <consortium name="The Broad Institute Genome Sequencing Center for Infectious Disease"/>
            <person name="Wu L."/>
            <person name="Ma J."/>
        </authorList>
    </citation>
    <scope>NUCLEOTIDE SEQUENCE [LARGE SCALE GENOMIC DNA]</scope>
    <source>
        <strain evidence="4">JCM 31920</strain>
    </source>
</reference>
<gene>
    <name evidence="3" type="ORF">GCM10023091_29010</name>
</gene>
<dbReference type="Proteomes" id="UP001501508">
    <property type="component" value="Unassembled WGS sequence"/>
</dbReference>
<dbReference type="PANTHER" id="PTHR43739:SF5">
    <property type="entry name" value="EXO-ALPHA-SIALIDASE"/>
    <property type="match status" value="1"/>
</dbReference>
<dbReference type="EMBL" id="BAABEY010000026">
    <property type="protein sequence ID" value="GAA4442351.1"/>
    <property type="molecule type" value="Genomic_DNA"/>
</dbReference>
<evidence type="ECO:0000313" key="3">
    <source>
        <dbReference type="EMBL" id="GAA4442351.1"/>
    </source>
</evidence>
<evidence type="ECO:0000313" key="4">
    <source>
        <dbReference type="Proteomes" id="UP001501508"/>
    </source>
</evidence>
<comment type="caution">
    <text evidence="3">The sequence shown here is derived from an EMBL/GenBank/DDBJ whole genome shotgun (WGS) entry which is preliminary data.</text>
</comment>
<name>A0ABP8M393_9BACT</name>
<sequence>MGLGSCSTQTNSETRPASVVAGAPLPGADDSEEIVHGIVYFSTDNGLTWKNKSKGLPAETSIGLGGIAVSGNRLALLSKHNGLYFFDSREDKWMNIPTDQQLIQNNPGALLFYQDRIYAGTQSGGVFYSDNDGKSWSTLNTGLNSLTIRKFAEIDHTLYAATNSGLYAYNNQRNEWELEYGNNTLQVNGLTVFDGKIYIATSQGAFSSPTGRRDWKKIFSNGALHNIGSDDKALYAMVYNELFSSFDKGSSWQKIQTGLPAGLYTFNVIPFNNTILAGQWDGVYRKDKGSGSWKFSGTGLPERLAVTNMTGYAGTIVVSGSERKLRTGMSADQHRLLLPDQVCKAVIMKDFSF</sequence>
<dbReference type="InterPro" id="IPR058667">
    <property type="entry name" value="DUF6242_C"/>
</dbReference>
<feature type="domain" description="DUF6242" evidence="2">
    <location>
        <begin position="78"/>
        <end position="178"/>
    </location>
</feature>
<dbReference type="InterPro" id="IPR052025">
    <property type="entry name" value="Xyloglucanase_GH74"/>
</dbReference>
<dbReference type="SUPFAM" id="SSF110296">
    <property type="entry name" value="Oligoxyloglucan reducing end-specific cellobiohydrolase"/>
    <property type="match status" value="2"/>
</dbReference>
<evidence type="ECO:0000259" key="2">
    <source>
        <dbReference type="Pfam" id="PF25852"/>
    </source>
</evidence>
<dbReference type="PANTHER" id="PTHR43739">
    <property type="entry name" value="XYLOGLUCANASE (EUROFUNG)"/>
    <property type="match status" value="1"/>
</dbReference>
<feature type="region of interest" description="Disordered" evidence="1">
    <location>
        <begin position="1"/>
        <end position="24"/>
    </location>
</feature>
<proteinExistence type="predicted"/>
<keyword evidence="4" id="KW-1185">Reference proteome</keyword>
<accession>A0ABP8M393</accession>
<organism evidence="3 4">
    <name type="scientific">Ravibacter arvi</name>
    <dbReference type="NCBI Taxonomy" id="2051041"/>
    <lineage>
        <taxon>Bacteria</taxon>
        <taxon>Pseudomonadati</taxon>
        <taxon>Bacteroidota</taxon>
        <taxon>Cytophagia</taxon>
        <taxon>Cytophagales</taxon>
        <taxon>Spirosomataceae</taxon>
        <taxon>Ravibacter</taxon>
    </lineage>
</organism>
<evidence type="ECO:0000256" key="1">
    <source>
        <dbReference type="SAM" id="MobiDB-lite"/>
    </source>
</evidence>
<dbReference type="InterPro" id="IPR015943">
    <property type="entry name" value="WD40/YVTN_repeat-like_dom_sf"/>
</dbReference>
<feature type="compositionally biased region" description="Polar residues" evidence="1">
    <location>
        <begin position="1"/>
        <end position="15"/>
    </location>
</feature>
<dbReference type="Gene3D" id="2.130.10.10">
    <property type="entry name" value="YVTN repeat-like/Quinoprotein amine dehydrogenase"/>
    <property type="match status" value="2"/>
</dbReference>